<dbReference type="PANTHER" id="PTHR12911:SF22">
    <property type="entry name" value="SUN DOMAIN-CONTAINING PROTEIN 2"/>
    <property type="match status" value="1"/>
</dbReference>
<dbReference type="PANTHER" id="PTHR12911">
    <property type="entry name" value="SAD1/UNC-84-LIKE PROTEIN-RELATED"/>
    <property type="match status" value="1"/>
</dbReference>
<evidence type="ECO:0000313" key="7">
    <source>
        <dbReference type="Proteomes" id="UP000028760"/>
    </source>
</evidence>
<dbReference type="STRING" id="48698.ENSPFOP00000029127"/>
<name>A0A096MCI6_POEFO</name>
<dbReference type="GO" id="GO:0043495">
    <property type="term" value="F:protein-membrane adaptor activity"/>
    <property type="evidence" value="ECO:0007669"/>
    <property type="project" value="TreeGrafter"/>
</dbReference>
<keyword evidence="3" id="KW-1133">Transmembrane helix</keyword>
<dbReference type="GO" id="GO:0034993">
    <property type="term" value="C:meiotic nuclear membrane microtubule tethering complex"/>
    <property type="evidence" value="ECO:0007669"/>
    <property type="project" value="TreeGrafter"/>
</dbReference>
<evidence type="ECO:0000256" key="4">
    <source>
        <dbReference type="ARBA" id="ARBA00023136"/>
    </source>
</evidence>
<evidence type="ECO:0000256" key="2">
    <source>
        <dbReference type="ARBA" id="ARBA00022692"/>
    </source>
</evidence>
<comment type="subcellular location">
    <subcellularLocation>
        <location evidence="1">Nucleus inner membrane</location>
    </subcellularLocation>
</comment>
<keyword evidence="2" id="KW-0812">Transmembrane</keyword>
<organism evidence="6 7">
    <name type="scientific">Poecilia formosa</name>
    <name type="common">Amazon molly</name>
    <name type="synonym">Limia formosa</name>
    <dbReference type="NCBI Taxonomy" id="48698"/>
    <lineage>
        <taxon>Eukaryota</taxon>
        <taxon>Metazoa</taxon>
        <taxon>Chordata</taxon>
        <taxon>Craniata</taxon>
        <taxon>Vertebrata</taxon>
        <taxon>Euteleostomi</taxon>
        <taxon>Actinopterygii</taxon>
        <taxon>Neopterygii</taxon>
        <taxon>Teleostei</taxon>
        <taxon>Neoteleostei</taxon>
        <taxon>Acanthomorphata</taxon>
        <taxon>Ovalentaria</taxon>
        <taxon>Atherinomorphae</taxon>
        <taxon>Cyprinodontiformes</taxon>
        <taxon>Poeciliidae</taxon>
        <taxon>Poeciliinae</taxon>
        <taxon>Poecilia</taxon>
    </lineage>
</organism>
<feature type="domain" description="SUN" evidence="5">
    <location>
        <begin position="15"/>
        <end position="176"/>
    </location>
</feature>
<evidence type="ECO:0000256" key="3">
    <source>
        <dbReference type="ARBA" id="ARBA00022989"/>
    </source>
</evidence>
<dbReference type="AlphaFoldDB" id="A0A096MCI6"/>
<dbReference type="Proteomes" id="UP000028760">
    <property type="component" value="Unassembled WGS sequence"/>
</dbReference>
<dbReference type="GO" id="GO:0005637">
    <property type="term" value="C:nuclear inner membrane"/>
    <property type="evidence" value="ECO:0007669"/>
    <property type="project" value="UniProtKB-SubCell"/>
</dbReference>
<protein>
    <recommendedName>
        <fullName evidence="5">SUN domain-containing protein</fullName>
    </recommendedName>
</protein>
<dbReference type="EMBL" id="AYCK01007843">
    <property type="status" value="NOT_ANNOTATED_CDS"/>
    <property type="molecule type" value="Genomic_DNA"/>
</dbReference>
<reference evidence="7" key="1">
    <citation type="submission" date="2013-10" db="EMBL/GenBank/DDBJ databases">
        <authorList>
            <person name="Schartl M."/>
            <person name="Warren W."/>
        </authorList>
    </citation>
    <scope>NUCLEOTIDE SEQUENCE [LARGE SCALE GENOMIC DNA]</scope>
    <source>
        <strain evidence="7">female</strain>
    </source>
</reference>
<dbReference type="OMA" id="VIKGRTH"/>
<proteinExistence type="predicted"/>
<accession>A0A096MCI6</accession>
<dbReference type="InterPro" id="IPR012919">
    <property type="entry name" value="SUN_dom"/>
</dbReference>
<keyword evidence="4" id="KW-0472">Membrane</keyword>
<evidence type="ECO:0000259" key="5">
    <source>
        <dbReference type="PROSITE" id="PS51469"/>
    </source>
</evidence>
<sequence>PNFALESQGEPLQTGAMILAKTTSKPYQSHRACRLFGVSFRLPPMGPNIVIKGRTHLNPGQCWAFADFPGRLDIALSHKANITHVSLGHITKMVSPTSSISSAPREFSVYGKKHLEDEESHLGTFLYDQDGDQLQTFKVPDENVGSYDFVTLKVNSNWGNPEYTCLYHIKVHGELA</sequence>
<dbReference type="InterPro" id="IPR045119">
    <property type="entry name" value="SUN1-5"/>
</dbReference>
<evidence type="ECO:0000256" key="1">
    <source>
        <dbReference type="ARBA" id="ARBA00004540"/>
    </source>
</evidence>
<dbReference type="PROSITE" id="PS51469">
    <property type="entry name" value="SUN"/>
    <property type="match status" value="1"/>
</dbReference>
<evidence type="ECO:0000313" key="6">
    <source>
        <dbReference type="Ensembl" id="ENSPFOP00000029127.1"/>
    </source>
</evidence>
<dbReference type="GeneTree" id="ENSGT00940000167324"/>
<reference evidence="6" key="2">
    <citation type="submission" date="2025-08" db="UniProtKB">
        <authorList>
            <consortium name="Ensembl"/>
        </authorList>
    </citation>
    <scope>IDENTIFICATION</scope>
</reference>
<dbReference type="Pfam" id="PF07738">
    <property type="entry name" value="Sad1_UNC"/>
    <property type="match status" value="1"/>
</dbReference>
<dbReference type="eggNOG" id="KOG2687">
    <property type="taxonomic scope" value="Eukaryota"/>
</dbReference>
<reference evidence="6" key="3">
    <citation type="submission" date="2025-09" db="UniProtKB">
        <authorList>
            <consortium name="Ensembl"/>
        </authorList>
    </citation>
    <scope>IDENTIFICATION</scope>
</reference>
<dbReference type="Gene3D" id="2.60.120.260">
    <property type="entry name" value="Galactose-binding domain-like"/>
    <property type="match status" value="1"/>
</dbReference>
<keyword evidence="7" id="KW-1185">Reference proteome</keyword>
<dbReference type="Ensembl" id="ENSPFOT00000030166.1">
    <property type="protein sequence ID" value="ENSPFOP00000029127.1"/>
    <property type="gene ID" value="ENSPFOG00000021971.1"/>
</dbReference>